<sequence>MTSEMNKENRSSKERVMISDSPECSQPCFSRSVPFKKTRRRLPKNKDFSSNTEIFTAESMSPMSPICVTDNIPDHDHPEKYCVEEDEDFVGRPVIGSDSDEDEVIFPEEGLQTIPGYVSLGAPTAKCNKCNAIMWKEERVNKNVKRGTPEFSLCCAKGQISLPKAPPTPSYMMQLLNDPKKEKKFRRCIRMYNTMFAFTSMGDGYHDDIPYVQTKENRGKKRKRVTMKEFYSYKFQVRHDEGNTPRLGGRLFQQGYKEKILFWNMCRNYVCS</sequence>
<reference evidence="2" key="2">
    <citation type="submission" date="2023-05" db="EMBL/GenBank/DDBJ databases">
        <authorList>
            <person name="Schelkunov M.I."/>
        </authorList>
    </citation>
    <scope>NUCLEOTIDE SEQUENCE</scope>
    <source>
        <strain evidence="2">Hsosn_3</strain>
        <tissue evidence="2">Leaf</tissue>
    </source>
</reference>
<keyword evidence="3" id="KW-1185">Reference proteome</keyword>
<accession>A0AAD8M9K0</accession>
<name>A0AAD8M9K0_9APIA</name>
<evidence type="ECO:0000313" key="3">
    <source>
        <dbReference type="Proteomes" id="UP001237642"/>
    </source>
</evidence>
<comment type="caution">
    <text evidence="2">The sequence shown here is derived from an EMBL/GenBank/DDBJ whole genome shotgun (WGS) entry which is preliminary data.</text>
</comment>
<feature type="region of interest" description="Disordered" evidence="1">
    <location>
        <begin position="1"/>
        <end position="26"/>
    </location>
</feature>
<dbReference type="Proteomes" id="UP001237642">
    <property type="component" value="Unassembled WGS sequence"/>
</dbReference>
<evidence type="ECO:0000313" key="2">
    <source>
        <dbReference type="EMBL" id="KAK1364113.1"/>
    </source>
</evidence>
<gene>
    <name evidence="2" type="ORF">POM88_039674</name>
</gene>
<feature type="compositionally biased region" description="Basic and acidic residues" evidence="1">
    <location>
        <begin position="1"/>
        <end position="17"/>
    </location>
</feature>
<dbReference type="PANTHER" id="PTHR45786">
    <property type="entry name" value="DNA BINDING PROTEIN-LIKE"/>
    <property type="match status" value="1"/>
</dbReference>
<evidence type="ECO:0000256" key="1">
    <source>
        <dbReference type="SAM" id="MobiDB-lite"/>
    </source>
</evidence>
<reference evidence="2" key="1">
    <citation type="submission" date="2023-02" db="EMBL/GenBank/DDBJ databases">
        <title>Genome of toxic invasive species Heracleum sosnowskyi carries increased number of genes despite the absence of recent whole-genome duplications.</title>
        <authorList>
            <person name="Schelkunov M."/>
            <person name="Shtratnikova V."/>
            <person name="Makarenko M."/>
            <person name="Klepikova A."/>
            <person name="Omelchenko D."/>
            <person name="Novikova G."/>
            <person name="Obukhova E."/>
            <person name="Bogdanov V."/>
            <person name="Penin A."/>
            <person name="Logacheva M."/>
        </authorList>
    </citation>
    <scope>NUCLEOTIDE SEQUENCE</scope>
    <source>
        <strain evidence="2">Hsosn_3</strain>
        <tissue evidence="2">Leaf</tissue>
    </source>
</reference>
<protein>
    <submittedName>
        <fullName evidence="2">Uncharacterized protein</fullName>
    </submittedName>
</protein>
<proteinExistence type="predicted"/>
<organism evidence="2 3">
    <name type="scientific">Heracleum sosnowskyi</name>
    <dbReference type="NCBI Taxonomy" id="360622"/>
    <lineage>
        <taxon>Eukaryota</taxon>
        <taxon>Viridiplantae</taxon>
        <taxon>Streptophyta</taxon>
        <taxon>Embryophyta</taxon>
        <taxon>Tracheophyta</taxon>
        <taxon>Spermatophyta</taxon>
        <taxon>Magnoliopsida</taxon>
        <taxon>eudicotyledons</taxon>
        <taxon>Gunneridae</taxon>
        <taxon>Pentapetalae</taxon>
        <taxon>asterids</taxon>
        <taxon>campanulids</taxon>
        <taxon>Apiales</taxon>
        <taxon>Apiaceae</taxon>
        <taxon>Apioideae</taxon>
        <taxon>apioid superclade</taxon>
        <taxon>Tordylieae</taxon>
        <taxon>Tordyliinae</taxon>
        <taxon>Heracleum</taxon>
    </lineage>
</organism>
<dbReference type="AlphaFoldDB" id="A0AAD8M9K0"/>
<dbReference type="PANTHER" id="PTHR45786:SF74">
    <property type="entry name" value="ATP-DEPENDENT DNA HELICASE"/>
    <property type="match status" value="1"/>
</dbReference>
<dbReference type="EMBL" id="JAUIZM010000009">
    <property type="protein sequence ID" value="KAK1364113.1"/>
    <property type="molecule type" value="Genomic_DNA"/>
</dbReference>